<evidence type="ECO:0000313" key="1">
    <source>
        <dbReference type="EMBL" id="SCW39485.1"/>
    </source>
</evidence>
<dbReference type="EMBL" id="FMTL01000001">
    <property type="protein sequence ID" value="SCW39485.1"/>
    <property type="molecule type" value="Genomic_DNA"/>
</dbReference>
<comment type="caution">
    <text evidence="1">The sequence shown here is derived from an EMBL/GenBank/DDBJ whole genome shotgun (WGS) entry which is preliminary data.</text>
</comment>
<accession>A0AB37Z4Y9</accession>
<organism evidence="1 2">
    <name type="scientific">Pseudomonas peli</name>
    <dbReference type="NCBI Taxonomy" id="592361"/>
    <lineage>
        <taxon>Bacteria</taxon>
        <taxon>Pseudomonadati</taxon>
        <taxon>Pseudomonadota</taxon>
        <taxon>Gammaproteobacteria</taxon>
        <taxon>Pseudomonadales</taxon>
        <taxon>Pseudomonadaceae</taxon>
        <taxon>Pseudomonas</taxon>
    </lineage>
</organism>
<dbReference type="Proteomes" id="UP000242418">
    <property type="component" value="Unassembled WGS sequence"/>
</dbReference>
<evidence type="ECO:0000313" key="2">
    <source>
        <dbReference type="Proteomes" id="UP000242418"/>
    </source>
</evidence>
<name>A0AB37Z4Y9_9PSED</name>
<proteinExistence type="predicted"/>
<gene>
    <name evidence="1" type="ORF">SAMN05216370_0917</name>
</gene>
<dbReference type="RefSeq" id="WP_090248775.1">
    <property type="nucleotide sequence ID" value="NZ_FMTL01000001.1"/>
</dbReference>
<dbReference type="AlphaFoldDB" id="A0AB37Z4Y9"/>
<keyword evidence="2" id="KW-1185">Reference proteome</keyword>
<sequence>MSQNLLLTLATIAEKPNTTKRDALTITRRALRHICQQKAQIQAERRAMNRQARKLRQYLPFTAKAADDLEQRASDHHAEALAAFRRVLVAYGEVIIHDREGIAAALGFDQMADLLSINPAHREQARQDGGESLQGLAYIARMEDSAAGYGNQWGAGGPLYQACQAAMMDFIRTCPDHLLPDPFAPGAPFGPPIPPELRVV</sequence>
<protein>
    <submittedName>
        <fullName evidence="1">Uncharacterized protein</fullName>
    </submittedName>
</protein>
<reference evidence="1 2" key="1">
    <citation type="submission" date="2016-10" db="EMBL/GenBank/DDBJ databases">
        <authorList>
            <person name="Varghese N."/>
            <person name="Submissions S."/>
        </authorList>
    </citation>
    <scope>NUCLEOTIDE SEQUENCE [LARGE SCALE GENOMIC DNA]</scope>
    <source>
        <strain evidence="1 2">DSM 17833</strain>
    </source>
</reference>